<accession>A0A0R1WMP1</accession>
<proteinExistence type="predicted"/>
<dbReference type="SMART" id="SM00838">
    <property type="entry name" value="EFG_C"/>
    <property type="match status" value="1"/>
</dbReference>
<keyword evidence="4" id="KW-0342">GTP-binding</keyword>
<evidence type="ECO:0000313" key="8">
    <source>
        <dbReference type="Proteomes" id="UP000050973"/>
    </source>
</evidence>
<dbReference type="PANTHER" id="PTHR43261:SF1">
    <property type="entry name" value="RIBOSOME-RELEASING FACTOR 2, MITOCHONDRIAL"/>
    <property type="match status" value="1"/>
</dbReference>
<feature type="domain" description="Tr-type G" evidence="6">
    <location>
        <begin position="2"/>
        <end position="231"/>
    </location>
</feature>
<dbReference type="Pfam" id="PF03764">
    <property type="entry name" value="EFG_IV"/>
    <property type="match status" value="1"/>
</dbReference>
<comment type="caution">
    <text evidence="7">The sequence shown here is derived from an EMBL/GenBank/DDBJ whole genome shotgun (WGS) entry which is preliminary data.</text>
</comment>
<dbReference type="Proteomes" id="UP000050973">
    <property type="component" value="Unassembled WGS sequence"/>
</dbReference>
<dbReference type="InterPro" id="IPR035650">
    <property type="entry name" value="Tet_C"/>
</dbReference>
<keyword evidence="2" id="KW-0547">Nucleotide-binding</keyword>
<dbReference type="PRINTS" id="PR00315">
    <property type="entry name" value="ELONGATNFCT"/>
</dbReference>
<dbReference type="GO" id="GO:0003924">
    <property type="term" value="F:GTPase activity"/>
    <property type="evidence" value="ECO:0007669"/>
    <property type="project" value="InterPro"/>
</dbReference>
<evidence type="ECO:0000256" key="4">
    <source>
        <dbReference type="ARBA" id="ARBA00023134"/>
    </source>
</evidence>
<dbReference type="NCBIfam" id="TIGR00231">
    <property type="entry name" value="small_GTP"/>
    <property type="match status" value="1"/>
</dbReference>
<dbReference type="GO" id="GO:0003746">
    <property type="term" value="F:translation elongation factor activity"/>
    <property type="evidence" value="ECO:0007669"/>
    <property type="project" value="UniProtKB-KW"/>
</dbReference>
<evidence type="ECO:0000259" key="6">
    <source>
        <dbReference type="PROSITE" id="PS51722"/>
    </source>
</evidence>
<dbReference type="PANTHER" id="PTHR43261">
    <property type="entry name" value="TRANSLATION ELONGATION FACTOR G-RELATED"/>
    <property type="match status" value="1"/>
</dbReference>
<name>A0A0R1WMP1_9LACO</name>
<dbReference type="SUPFAM" id="SSF54980">
    <property type="entry name" value="EF-G C-terminal domain-like"/>
    <property type="match status" value="2"/>
</dbReference>
<dbReference type="InterPro" id="IPR000640">
    <property type="entry name" value="EFG_V-like"/>
</dbReference>
<evidence type="ECO:0000256" key="3">
    <source>
        <dbReference type="ARBA" id="ARBA00022917"/>
    </source>
</evidence>
<dbReference type="AlphaFoldDB" id="A0A0R1WMP1"/>
<dbReference type="PROSITE" id="PS51722">
    <property type="entry name" value="G_TR_2"/>
    <property type="match status" value="1"/>
</dbReference>
<dbReference type="Pfam" id="PF00679">
    <property type="entry name" value="EFG_C"/>
    <property type="match status" value="1"/>
</dbReference>
<evidence type="ECO:0000313" key="7">
    <source>
        <dbReference type="EMBL" id="KRM15516.1"/>
    </source>
</evidence>
<dbReference type="InterPro" id="IPR053905">
    <property type="entry name" value="EF-G-like_DII"/>
</dbReference>
<dbReference type="GO" id="GO:0032790">
    <property type="term" value="P:ribosome disassembly"/>
    <property type="evidence" value="ECO:0007669"/>
    <property type="project" value="TreeGrafter"/>
</dbReference>
<comment type="function">
    <text evidence="1">Abolishes the inhibitory effect of tetracyclin on protein synthesis by a non-covalent modification of the ribosomes.</text>
</comment>
<reference evidence="7 8" key="1">
    <citation type="journal article" date="2015" name="Genome Announc.">
        <title>Expanding the biotechnology potential of lactobacilli through comparative genomics of 213 strains and associated genera.</title>
        <authorList>
            <person name="Sun Z."/>
            <person name="Harris H.M."/>
            <person name="McCann A."/>
            <person name="Guo C."/>
            <person name="Argimon S."/>
            <person name="Zhang W."/>
            <person name="Yang X."/>
            <person name="Jeffery I.B."/>
            <person name="Cooney J.C."/>
            <person name="Kagawa T.F."/>
            <person name="Liu W."/>
            <person name="Song Y."/>
            <person name="Salvetti E."/>
            <person name="Wrobel A."/>
            <person name="Rasinkangas P."/>
            <person name="Parkhill J."/>
            <person name="Rea M.C."/>
            <person name="O'Sullivan O."/>
            <person name="Ritari J."/>
            <person name="Douillard F.P."/>
            <person name="Paul Ross R."/>
            <person name="Yang R."/>
            <person name="Briner A.E."/>
            <person name="Felis G.E."/>
            <person name="de Vos W.M."/>
            <person name="Barrangou R."/>
            <person name="Klaenhammer T.R."/>
            <person name="Caufield P.W."/>
            <person name="Cui Y."/>
            <person name="Zhang H."/>
            <person name="O'Toole P.W."/>
        </authorList>
    </citation>
    <scope>NUCLEOTIDE SEQUENCE [LARGE SCALE GENOMIC DNA]</scope>
    <source>
        <strain evidence="7 8">DSM 4864</strain>
    </source>
</reference>
<dbReference type="RefSeq" id="WP_056984447.1">
    <property type="nucleotide sequence ID" value="NZ_AZGE01000010.1"/>
</dbReference>
<sequence>MTKQIIGGLVAHVDAGKTTLTEALLYQAGQLRQLGRVDKGSSFLDPDQLEKQRGITIFTHQTALDYQKLHLTLLDTPGHIDFAAQTEQVLQVLDYAVLVISATDGLQGSTRTLWDLLAQYHVPTFIFINKTDSVGADVPAVIKQLQSSLSAACVDFTGKTPTTGATAEAIAMQDDAVLESYLANDCLTEQQVQSLIQQRKLFPCYAGSALKLTGIQELLDGLAQWTVETPSTGDQFAARVFKISHDDRGNRLSWVRVLSGQLVAKREVLPGEKADQLRVYNGSKFSIQQSIPAGGVCAITGLTSSYPGQGLGQATTAPQPRLQPVLSYAIKIDNDNPRPYLAALRELADEEPQLKVEWLSELQEARVQLMGTVQKEVLEQLLAQRYGLQVQFTNGQILHRETIDRPVEGVGHFEPLRHYAEVHLRLEPAPRGSGLTFTSHCREEVLSHNWQQQVMASLGAKEHRGVLIGAPLTDVQITLVGGKGSIVHSVGGDFREATWRAVRQGLMELRAQKWCVLLEPWYHYRLTVPQEEVGRAINDLQQMGADFKLTESGAGPLTTITGSGPVATMRDYAITVRNYNRGQGQLECVVDGYRPCHNAAEVITDHQYDPVADLPNTPDSVFCAHGAGYPVKWDQVPAMAHFPYQK</sequence>
<keyword evidence="3" id="KW-0648">Protein biosynthesis</keyword>
<dbReference type="Gene3D" id="3.30.70.870">
    <property type="entry name" value="Elongation Factor G (Translational Gtpase), domain 3"/>
    <property type="match status" value="1"/>
</dbReference>
<dbReference type="Gene3D" id="2.40.30.10">
    <property type="entry name" value="Translation factors"/>
    <property type="match status" value="1"/>
</dbReference>
<dbReference type="Gene3D" id="3.30.70.240">
    <property type="match status" value="1"/>
</dbReference>
<dbReference type="EMBL" id="AZGE01000010">
    <property type="protein sequence ID" value="KRM15516.1"/>
    <property type="molecule type" value="Genomic_DNA"/>
</dbReference>
<dbReference type="InterPro" id="IPR027417">
    <property type="entry name" value="P-loop_NTPase"/>
</dbReference>
<dbReference type="Pfam" id="PF22042">
    <property type="entry name" value="EF-G_D2"/>
    <property type="match status" value="1"/>
</dbReference>
<dbReference type="InterPro" id="IPR020568">
    <property type="entry name" value="Ribosomal_Su5_D2-typ_SF"/>
</dbReference>
<dbReference type="PATRIC" id="fig|1423779.3.peg.303"/>
<dbReference type="InterPro" id="IPR035647">
    <property type="entry name" value="EFG_III/V"/>
</dbReference>
<dbReference type="SUPFAM" id="SSF54211">
    <property type="entry name" value="Ribosomal protein S5 domain 2-like"/>
    <property type="match status" value="1"/>
</dbReference>
<dbReference type="InterPro" id="IPR000795">
    <property type="entry name" value="T_Tr_GTP-bd_dom"/>
</dbReference>
<gene>
    <name evidence="7" type="ORF">FC49_GL000298</name>
</gene>
<dbReference type="Gene3D" id="3.40.50.300">
    <property type="entry name" value="P-loop containing nucleotide triphosphate hydrolases"/>
    <property type="match status" value="1"/>
</dbReference>
<dbReference type="SMART" id="SM00889">
    <property type="entry name" value="EFG_IV"/>
    <property type="match status" value="1"/>
</dbReference>
<dbReference type="SUPFAM" id="SSF50447">
    <property type="entry name" value="Translation proteins"/>
    <property type="match status" value="1"/>
</dbReference>
<dbReference type="SUPFAM" id="SSF52540">
    <property type="entry name" value="P-loop containing nucleoside triphosphate hydrolases"/>
    <property type="match status" value="1"/>
</dbReference>
<dbReference type="CDD" id="cd03711">
    <property type="entry name" value="Tet_C"/>
    <property type="match status" value="1"/>
</dbReference>
<evidence type="ECO:0000256" key="5">
    <source>
        <dbReference type="ARBA" id="ARBA00023251"/>
    </source>
</evidence>
<keyword evidence="7" id="KW-0251">Elongation factor</keyword>
<dbReference type="Gene3D" id="3.30.230.10">
    <property type="match status" value="1"/>
</dbReference>
<dbReference type="GO" id="GO:0046677">
    <property type="term" value="P:response to antibiotic"/>
    <property type="evidence" value="ECO:0007669"/>
    <property type="project" value="UniProtKB-KW"/>
</dbReference>
<dbReference type="Pfam" id="PF00009">
    <property type="entry name" value="GTP_EFTU"/>
    <property type="match status" value="1"/>
</dbReference>
<protein>
    <submittedName>
        <fullName evidence="7">Translation elongation factor g</fullName>
    </submittedName>
</protein>
<dbReference type="InterPro" id="IPR009000">
    <property type="entry name" value="Transl_B-barrel_sf"/>
</dbReference>
<keyword evidence="5" id="KW-0046">Antibiotic resistance</keyword>
<dbReference type="InterPro" id="IPR005517">
    <property type="entry name" value="Transl_elong_EFG/EF2_IV"/>
</dbReference>
<dbReference type="InterPro" id="IPR014721">
    <property type="entry name" value="Ribsml_uS5_D2-typ_fold_subgr"/>
</dbReference>
<dbReference type="GO" id="GO:0005525">
    <property type="term" value="F:GTP binding"/>
    <property type="evidence" value="ECO:0007669"/>
    <property type="project" value="UniProtKB-KW"/>
</dbReference>
<organism evidence="7 8">
    <name type="scientific">Limosilactobacillus oris DSM 4864</name>
    <dbReference type="NCBI Taxonomy" id="1423779"/>
    <lineage>
        <taxon>Bacteria</taxon>
        <taxon>Bacillati</taxon>
        <taxon>Bacillota</taxon>
        <taxon>Bacilli</taxon>
        <taxon>Lactobacillales</taxon>
        <taxon>Lactobacillaceae</taxon>
        <taxon>Limosilactobacillus</taxon>
    </lineage>
</organism>
<dbReference type="InterPro" id="IPR005225">
    <property type="entry name" value="Small_GTP-bd"/>
</dbReference>
<evidence type="ECO:0000256" key="2">
    <source>
        <dbReference type="ARBA" id="ARBA00022741"/>
    </source>
</evidence>
<evidence type="ECO:0000256" key="1">
    <source>
        <dbReference type="ARBA" id="ARBA00003987"/>
    </source>
</evidence>